<dbReference type="KEGG" id="psyr:N018_10935"/>
<dbReference type="PANTHER" id="PTHR37625">
    <property type="entry name" value="OUTER MEMBRANE LIPOPROTEIN-RELATED"/>
    <property type="match status" value="1"/>
</dbReference>
<sequence>MTPMVFYLAQLSGLLLFLAMTGCSTLSPYSTQTRLDISVRAGNQLNPDVNGRPSPIVLTLLELKRPVTFESMDFFSLYQRTDQVLGKDLVASEEFELRPGDSIDLKLKLDEASRYIGVLAAYRNLPETRWRHVIKVIPGQQHRAVFVLGESGLYPADSRDNAGNPL</sequence>
<organism evidence="1 2">
    <name type="scientific">Pseudomonas syringae CC1557</name>
    <dbReference type="NCBI Taxonomy" id="1357279"/>
    <lineage>
        <taxon>Bacteria</taxon>
        <taxon>Pseudomonadati</taxon>
        <taxon>Pseudomonadota</taxon>
        <taxon>Gammaproteobacteria</taxon>
        <taxon>Pseudomonadales</taxon>
        <taxon>Pseudomonadaceae</taxon>
        <taxon>Pseudomonas</taxon>
        <taxon>Pseudomonas syringae</taxon>
    </lineage>
</organism>
<dbReference type="eggNOG" id="COG3521">
    <property type="taxonomic scope" value="Bacteria"/>
</dbReference>
<accession>W0MQ93</accession>
<evidence type="ECO:0000313" key="2">
    <source>
        <dbReference type="Proteomes" id="UP000019089"/>
    </source>
</evidence>
<proteinExistence type="predicted"/>
<gene>
    <name evidence="1" type="ORF">N018_10935</name>
</gene>
<reference evidence="1 2" key="1">
    <citation type="submission" date="2013-12" db="EMBL/GenBank/DDBJ databases">
        <title>Interactions Between Genome Architecture and Virulence Genes in Pseudomonas syringae, strain CC1557 as a model.</title>
        <authorList>
            <person name="Baltrus D."/>
            <person name="Hockett K."/>
            <person name="Karlsrud E."/>
            <person name="Dougherty K."/>
            <person name="Nishimura M."/>
        </authorList>
    </citation>
    <scope>NUCLEOTIDE SEQUENCE [LARGE SCALE GENOMIC DNA]</scope>
    <source>
        <strain evidence="1 2">CC1557</strain>
    </source>
</reference>
<dbReference type="InterPro" id="IPR017734">
    <property type="entry name" value="T6SS_SciN"/>
</dbReference>
<dbReference type="AlphaFoldDB" id="W0MQ93"/>
<dbReference type="InterPro" id="IPR038706">
    <property type="entry name" value="Type_VI_SciN-like_sf"/>
</dbReference>
<dbReference type="Gene3D" id="2.60.40.4150">
    <property type="entry name" value="Type VI secretion system, lipoprotein SciN"/>
    <property type="match status" value="1"/>
</dbReference>
<dbReference type="Proteomes" id="UP000019089">
    <property type="component" value="Chromosome"/>
</dbReference>
<dbReference type="EMBL" id="CP007014">
    <property type="protein sequence ID" value="AHG40734.1"/>
    <property type="molecule type" value="Genomic_DNA"/>
</dbReference>
<protein>
    <submittedName>
        <fullName evidence="1">Type VI secretion protein</fullName>
    </submittedName>
</protein>
<dbReference type="NCBIfam" id="TIGR03352">
    <property type="entry name" value="VI_chp_3"/>
    <property type="match status" value="1"/>
</dbReference>
<name>W0MQ93_PSESX</name>
<dbReference type="PANTHER" id="PTHR37625:SF4">
    <property type="entry name" value="OUTER MEMBRANE LIPOPROTEIN"/>
    <property type="match status" value="1"/>
</dbReference>
<dbReference type="HOGENOM" id="CLU_092347_1_0_6"/>
<evidence type="ECO:0000313" key="1">
    <source>
        <dbReference type="EMBL" id="AHG40734.1"/>
    </source>
</evidence>
<dbReference type="STRING" id="1357279.N018_10935"/>
<dbReference type="Pfam" id="PF12790">
    <property type="entry name" value="T6SS-SciN"/>
    <property type="match status" value="1"/>
</dbReference>